<feature type="transmembrane region" description="Helical" evidence="10">
    <location>
        <begin position="659"/>
        <end position="677"/>
    </location>
</feature>
<feature type="transmembrane region" description="Helical" evidence="10">
    <location>
        <begin position="101"/>
        <end position="121"/>
    </location>
</feature>
<evidence type="ECO:0000256" key="5">
    <source>
        <dbReference type="ARBA" id="ARBA00022856"/>
    </source>
</evidence>
<dbReference type="GO" id="GO:0005886">
    <property type="term" value="C:plasma membrane"/>
    <property type="evidence" value="ECO:0000318"/>
    <property type="project" value="GO_Central"/>
</dbReference>
<keyword evidence="7 10" id="KW-1133">Transmembrane helix</keyword>
<proteinExistence type="inferred from homology"/>
<evidence type="ECO:0000256" key="6">
    <source>
        <dbReference type="ARBA" id="ARBA00022927"/>
    </source>
</evidence>
<feature type="transmembrane region" description="Helical" evidence="10">
    <location>
        <begin position="587"/>
        <end position="609"/>
    </location>
</feature>
<evidence type="ECO:0008006" key="13">
    <source>
        <dbReference type="Google" id="ProtNLM"/>
    </source>
</evidence>
<feature type="transmembrane region" description="Helical" evidence="10">
    <location>
        <begin position="708"/>
        <end position="725"/>
    </location>
</feature>
<organism evidence="11 12">
    <name type="scientific">Marchantia polymorpha</name>
    <name type="common">Common liverwort</name>
    <name type="synonym">Marchantia aquatica</name>
    <dbReference type="NCBI Taxonomy" id="3197"/>
    <lineage>
        <taxon>Eukaryota</taxon>
        <taxon>Viridiplantae</taxon>
        <taxon>Streptophyta</taxon>
        <taxon>Embryophyta</taxon>
        <taxon>Marchantiophyta</taxon>
        <taxon>Marchantiopsida</taxon>
        <taxon>Marchantiidae</taxon>
        <taxon>Marchantiales</taxon>
        <taxon>Marchantiaceae</taxon>
        <taxon>Marchantia</taxon>
    </lineage>
</organism>
<feature type="transmembrane region" description="Helical" evidence="10">
    <location>
        <begin position="501"/>
        <end position="525"/>
    </location>
</feature>
<accession>A0A2R6X2V1</accession>
<reference evidence="12" key="1">
    <citation type="journal article" date="2017" name="Cell">
        <title>Insights into land plant evolution garnered from the Marchantia polymorpha genome.</title>
        <authorList>
            <person name="Bowman J.L."/>
            <person name="Kohchi T."/>
            <person name="Yamato K.T."/>
            <person name="Jenkins J."/>
            <person name="Shu S."/>
            <person name="Ishizaki K."/>
            <person name="Yamaoka S."/>
            <person name="Nishihama R."/>
            <person name="Nakamura Y."/>
            <person name="Berger F."/>
            <person name="Adam C."/>
            <person name="Aki S.S."/>
            <person name="Althoff F."/>
            <person name="Araki T."/>
            <person name="Arteaga-Vazquez M.A."/>
            <person name="Balasubrmanian S."/>
            <person name="Barry K."/>
            <person name="Bauer D."/>
            <person name="Boehm C.R."/>
            <person name="Briginshaw L."/>
            <person name="Caballero-Perez J."/>
            <person name="Catarino B."/>
            <person name="Chen F."/>
            <person name="Chiyoda S."/>
            <person name="Chovatia M."/>
            <person name="Davies K.M."/>
            <person name="Delmans M."/>
            <person name="Demura T."/>
            <person name="Dierschke T."/>
            <person name="Dolan L."/>
            <person name="Dorantes-Acosta A.E."/>
            <person name="Eklund D.M."/>
            <person name="Florent S.N."/>
            <person name="Flores-Sandoval E."/>
            <person name="Fujiyama A."/>
            <person name="Fukuzawa H."/>
            <person name="Galik B."/>
            <person name="Grimanelli D."/>
            <person name="Grimwood J."/>
            <person name="Grossniklaus U."/>
            <person name="Hamada T."/>
            <person name="Haseloff J."/>
            <person name="Hetherington A.J."/>
            <person name="Higo A."/>
            <person name="Hirakawa Y."/>
            <person name="Hundley H.N."/>
            <person name="Ikeda Y."/>
            <person name="Inoue K."/>
            <person name="Inoue S.I."/>
            <person name="Ishida S."/>
            <person name="Jia Q."/>
            <person name="Kakita M."/>
            <person name="Kanazawa T."/>
            <person name="Kawai Y."/>
            <person name="Kawashima T."/>
            <person name="Kennedy M."/>
            <person name="Kinose K."/>
            <person name="Kinoshita T."/>
            <person name="Kohara Y."/>
            <person name="Koide E."/>
            <person name="Komatsu K."/>
            <person name="Kopischke S."/>
            <person name="Kubo M."/>
            <person name="Kyozuka J."/>
            <person name="Lagercrantz U."/>
            <person name="Lin S.S."/>
            <person name="Lindquist E."/>
            <person name="Lipzen A.M."/>
            <person name="Lu C.W."/>
            <person name="De Luna E."/>
            <person name="Martienssen R.A."/>
            <person name="Minamino N."/>
            <person name="Mizutani M."/>
            <person name="Mizutani M."/>
            <person name="Mochizuki N."/>
            <person name="Monte I."/>
            <person name="Mosher R."/>
            <person name="Nagasaki H."/>
            <person name="Nakagami H."/>
            <person name="Naramoto S."/>
            <person name="Nishitani K."/>
            <person name="Ohtani M."/>
            <person name="Okamoto T."/>
            <person name="Okumura M."/>
            <person name="Phillips J."/>
            <person name="Pollak B."/>
            <person name="Reinders A."/>
            <person name="Rovekamp M."/>
            <person name="Sano R."/>
            <person name="Sawa S."/>
            <person name="Schmid M.W."/>
            <person name="Shirakawa M."/>
            <person name="Solano R."/>
            <person name="Spunde A."/>
            <person name="Suetsugu N."/>
            <person name="Sugano S."/>
            <person name="Sugiyama A."/>
            <person name="Sun R."/>
            <person name="Suzuki Y."/>
            <person name="Takenaka M."/>
            <person name="Takezawa D."/>
            <person name="Tomogane H."/>
            <person name="Tsuzuki M."/>
            <person name="Ueda T."/>
            <person name="Umeda M."/>
            <person name="Ward J.M."/>
            <person name="Watanabe Y."/>
            <person name="Yazaki K."/>
            <person name="Yokoyama R."/>
            <person name="Yoshitake Y."/>
            <person name="Yotsui I."/>
            <person name="Zachgo S."/>
            <person name="Schmutz J."/>
        </authorList>
    </citation>
    <scope>NUCLEOTIDE SEQUENCE [LARGE SCALE GENOMIC DNA]</scope>
    <source>
        <strain evidence="12">Tak-1</strain>
    </source>
</reference>
<dbReference type="GO" id="GO:0035673">
    <property type="term" value="F:oligopeptide transmembrane transporter activity"/>
    <property type="evidence" value="ECO:0000318"/>
    <property type="project" value="GO_Central"/>
</dbReference>
<feature type="region of interest" description="Disordered" evidence="9">
    <location>
        <begin position="50"/>
        <end position="76"/>
    </location>
</feature>
<feature type="transmembrane region" description="Helical" evidence="10">
    <location>
        <begin position="476"/>
        <end position="495"/>
    </location>
</feature>
<keyword evidence="3" id="KW-0813">Transport</keyword>
<feature type="transmembrane region" description="Helical" evidence="10">
    <location>
        <begin position="175"/>
        <end position="195"/>
    </location>
</feature>
<dbReference type="NCBIfam" id="TIGR00727">
    <property type="entry name" value="ISP4_OPT"/>
    <property type="match status" value="1"/>
</dbReference>
<sequence>MMMFKGFKSKGGVVEIKVANVEVSDSITESDCHIDPETVLKEDIVNDANCKHHPEDPAGAANEQKDSSFEETFDDQSPVEEVALTVPTTDDPSLPVWTIRVWVIGIVSSLVLTFINTFFGYHTEPLSVTSVAAQIAALPVGRFMANVLPHKRVSIPFTDWSFSLNPGPFNVKEHVLITIFANAGGGDAYAIYIVNAIKAFYHRTLDFVPALLLVLTTQLLGYGWAGLMRRYLVEPAHMWWPSNLVQVSLFQTLHETEETRLDTRGLSRNRFFLITLTTAFVYYSFPSYLVPILTSFSVLCLVFPKSITAQQIGSGQKGLGIGAFSFDWASTTAFLGSPLATPWYTLANISLGFGLYLYILIPLLYWRNVYNARTFPLFSSNLFRLDGRRYDTNRIITSDFRLDLKAYEEYGPMHMSITFAMTYALSFATISSAFTHVALFHGRDVWRRSRAALKNQDKVDVHTRLMSRYPQVPEKWFQALLLCTVLVAIFTVIVYKDQLQLPWWGVLLAAVLAAVLTLPIGILVATTNTGPGLNVISEYIMGYLLPGQPIANVTFKTYSTIANGQALNFLSDFKLGHYMKIPPRPMFIAQIVGTIISGLVNVMVAWWLLRTVKNLCDTDKLAADSVWTCPNDRVFYDASVIWGLVGPQRIFGPLGAYKALNWAFFIGFLLPFPVWLASKKFPKRKWIRLITIPVILSGGGGIPPAAAVNNTAWIAVGTFFNFYMFKFKKGWWKKYNYILSAALDAGTAFFGVFMYFCLNYGNINLQWWASDGEHCPLATCPTSPDVVYHACHPVQSS</sequence>
<keyword evidence="6" id="KW-0653">Protein transport</keyword>
<evidence type="ECO:0000256" key="10">
    <source>
        <dbReference type="SAM" id="Phobius"/>
    </source>
</evidence>
<evidence type="ECO:0000313" key="12">
    <source>
        <dbReference type="Proteomes" id="UP000244005"/>
    </source>
</evidence>
<evidence type="ECO:0000256" key="2">
    <source>
        <dbReference type="ARBA" id="ARBA00005484"/>
    </source>
</evidence>
<dbReference type="GO" id="GO:0015031">
    <property type="term" value="P:protein transport"/>
    <property type="evidence" value="ECO:0007669"/>
    <property type="project" value="UniProtKB-KW"/>
</dbReference>
<evidence type="ECO:0000256" key="8">
    <source>
        <dbReference type="ARBA" id="ARBA00023136"/>
    </source>
</evidence>
<dbReference type="NCBIfam" id="TIGR00728">
    <property type="entry name" value="OPT_sfam"/>
    <property type="match status" value="1"/>
</dbReference>
<evidence type="ECO:0000256" key="9">
    <source>
        <dbReference type="SAM" id="MobiDB-lite"/>
    </source>
</evidence>
<dbReference type="Gramene" id="Mp2g21030.1">
    <property type="protein sequence ID" value="Mp2g21030.1.cds"/>
    <property type="gene ID" value="Mp2g21030"/>
</dbReference>
<keyword evidence="5" id="KW-0571">Peptide transport</keyword>
<comment type="subcellular location">
    <subcellularLocation>
        <location evidence="1">Membrane</location>
        <topology evidence="1">Multi-pass membrane protein</topology>
    </subcellularLocation>
</comment>
<dbReference type="InterPro" id="IPR004648">
    <property type="entry name" value="Oligpept_transpt"/>
</dbReference>
<evidence type="ECO:0000256" key="3">
    <source>
        <dbReference type="ARBA" id="ARBA00022448"/>
    </source>
</evidence>
<feature type="transmembrane region" description="Helical" evidence="10">
    <location>
        <begin position="280"/>
        <end position="303"/>
    </location>
</feature>
<evidence type="ECO:0000256" key="7">
    <source>
        <dbReference type="ARBA" id="ARBA00022989"/>
    </source>
</evidence>
<gene>
    <name evidence="11" type="ORF">MARPO_0040s0109</name>
</gene>
<protein>
    <recommendedName>
        <fullName evidence="13">Oligopeptide transporter</fullName>
    </recommendedName>
</protein>
<evidence type="ECO:0000256" key="1">
    <source>
        <dbReference type="ARBA" id="ARBA00004141"/>
    </source>
</evidence>
<dbReference type="OMA" id="NDANCKH"/>
<dbReference type="AlphaFoldDB" id="A0A2R6X2V1"/>
<keyword evidence="8 10" id="KW-0472">Membrane</keyword>
<keyword evidence="12" id="KW-1185">Reference proteome</keyword>
<comment type="similarity">
    <text evidence="2">Belongs to the oligopeptide OPT transporter (TC 2.A.67.1) family.</text>
</comment>
<name>A0A2R6X2V1_MARPO</name>
<dbReference type="Proteomes" id="UP000244005">
    <property type="component" value="Unassembled WGS sequence"/>
</dbReference>
<dbReference type="PANTHER" id="PTHR22601">
    <property type="entry name" value="ISP4 LIKE PROTEIN"/>
    <property type="match status" value="1"/>
</dbReference>
<feature type="transmembrane region" description="Helical" evidence="10">
    <location>
        <begin position="417"/>
        <end position="440"/>
    </location>
</feature>
<feature type="transmembrane region" description="Helical" evidence="10">
    <location>
        <begin position="343"/>
        <end position="366"/>
    </location>
</feature>
<dbReference type="Pfam" id="PF03169">
    <property type="entry name" value="OPT"/>
    <property type="match status" value="1"/>
</dbReference>
<feature type="transmembrane region" description="Helical" evidence="10">
    <location>
        <begin position="737"/>
        <end position="756"/>
    </location>
</feature>
<keyword evidence="4 10" id="KW-0812">Transmembrane</keyword>
<dbReference type="EMBL" id="KZ772712">
    <property type="protein sequence ID" value="PTQ40438.1"/>
    <property type="molecule type" value="Genomic_DNA"/>
</dbReference>
<dbReference type="InterPro" id="IPR004813">
    <property type="entry name" value="OPT"/>
</dbReference>
<evidence type="ECO:0000256" key="4">
    <source>
        <dbReference type="ARBA" id="ARBA00022692"/>
    </source>
</evidence>
<dbReference type="OrthoDB" id="9986677at2759"/>
<evidence type="ECO:0000313" key="11">
    <source>
        <dbReference type="EMBL" id="PTQ40438.1"/>
    </source>
</evidence>